<dbReference type="InterPro" id="IPR056884">
    <property type="entry name" value="NPHP3-like_N"/>
</dbReference>
<accession>A0AAD5YMY2</accession>
<dbReference type="InterPro" id="IPR027417">
    <property type="entry name" value="P-loop_NTPase"/>
</dbReference>
<dbReference type="Proteomes" id="UP001213000">
    <property type="component" value="Unassembled WGS sequence"/>
</dbReference>
<protein>
    <recommendedName>
        <fullName evidence="2">NACHT domain-containing protein</fullName>
    </recommendedName>
</protein>
<gene>
    <name evidence="3" type="ORF">NP233_g8660</name>
</gene>
<keyword evidence="4" id="KW-1185">Reference proteome</keyword>
<dbReference type="PANTHER" id="PTHR10039:SF17">
    <property type="entry name" value="FUNGAL STAND N-TERMINAL GOODBYE DOMAIN-CONTAINING PROTEIN-RELATED"/>
    <property type="match status" value="1"/>
</dbReference>
<evidence type="ECO:0000259" key="2">
    <source>
        <dbReference type="PROSITE" id="PS50837"/>
    </source>
</evidence>
<evidence type="ECO:0000313" key="4">
    <source>
        <dbReference type="Proteomes" id="UP001213000"/>
    </source>
</evidence>
<feature type="domain" description="NACHT" evidence="2">
    <location>
        <begin position="94"/>
        <end position="255"/>
    </location>
</feature>
<dbReference type="Gene3D" id="3.40.50.300">
    <property type="entry name" value="P-loop containing nucleotide triphosphate hydrolases"/>
    <property type="match status" value="1"/>
</dbReference>
<dbReference type="InterPro" id="IPR007111">
    <property type="entry name" value="NACHT_NTPase"/>
</dbReference>
<dbReference type="PANTHER" id="PTHR10039">
    <property type="entry name" value="AMELOGENIN"/>
    <property type="match status" value="1"/>
</dbReference>
<dbReference type="SUPFAM" id="SSF52540">
    <property type="entry name" value="P-loop containing nucleoside triphosphate hydrolases"/>
    <property type="match status" value="1"/>
</dbReference>
<dbReference type="PROSITE" id="PS50837">
    <property type="entry name" value="NACHT"/>
    <property type="match status" value="1"/>
</dbReference>
<reference evidence="3" key="1">
    <citation type="submission" date="2022-07" db="EMBL/GenBank/DDBJ databases">
        <title>Genome Sequence of Leucocoprinus birnbaumii.</title>
        <authorList>
            <person name="Buettner E."/>
        </authorList>
    </citation>
    <scope>NUCLEOTIDE SEQUENCE</scope>
    <source>
        <strain evidence="3">VT141</strain>
    </source>
</reference>
<dbReference type="AlphaFoldDB" id="A0AAD5YMY2"/>
<dbReference type="EMBL" id="JANIEX010000715">
    <property type="protein sequence ID" value="KAJ3563875.1"/>
    <property type="molecule type" value="Genomic_DNA"/>
</dbReference>
<keyword evidence="1" id="KW-0677">Repeat</keyword>
<dbReference type="Pfam" id="PF24883">
    <property type="entry name" value="NPHP3_N"/>
    <property type="match status" value="1"/>
</dbReference>
<comment type="caution">
    <text evidence="3">The sequence shown here is derived from an EMBL/GenBank/DDBJ whole genome shotgun (WGS) entry which is preliminary data.</text>
</comment>
<evidence type="ECO:0000313" key="3">
    <source>
        <dbReference type="EMBL" id="KAJ3563875.1"/>
    </source>
</evidence>
<name>A0AAD5YMY2_9AGAR</name>
<sequence>MDLINRLPPEAPQLLIAGALSPHAHDFIIHNPIIFGSNSEQDNFMDKFSEATMQGAELDSSERDPPPRCHPGTRVELIERLRLWISDSQHRTKNILWLVGPAGVGKSAIMQTVAELESESDPSLVLAALFFSTLNRRDDPSKVITTLSYQIALKHPPYHQYLRSKLTADPKLWRKSIITQFAEFIVDPFVRRRLYQDPGHILIFIDGLDECKGEREQILILSLISYFGQRYPDAPFLWIIASRPEAHITEHLSRKRLKDTFEKVEVVIDSDQACQDVERFLRAEFETIRTSNVVMSLYPRWPPEGLFVKLAAAASGLFAYATTAARFIGEPSSGDPISRFQLIITLIDKNCPPGGSFSNQPMRQLDLLYRHILSQVSETDMFCMQEVLASVILNGPETGVFHRMSAFCDWLGLAPNLLYGALRQLHAVLNIPTPHHAHDRPIKVYHKSFSDFLLDSQRSGMVLGTPESEINRNFSRALRILRDVPYCELPVV</sequence>
<evidence type="ECO:0000256" key="1">
    <source>
        <dbReference type="ARBA" id="ARBA00022737"/>
    </source>
</evidence>
<proteinExistence type="predicted"/>
<organism evidence="3 4">
    <name type="scientific">Leucocoprinus birnbaumii</name>
    <dbReference type="NCBI Taxonomy" id="56174"/>
    <lineage>
        <taxon>Eukaryota</taxon>
        <taxon>Fungi</taxon>
        <taxon>Dikarya</taxon>
        <taxon>Basidiomycota</taxon>
        <taxon>Agaricomycotina</taxon>
        <taxon>Agaricomycetes</taxon>
        <taxon>Agaricomycetidae</taxon>
        <taxon>Agaricales</taxon>
        <taxon>Agaricineae</taxon>
        <taxon>Agaricaceae</taxon>
        <taxon>Leucocoprinus</taxon>
    </lineage>
</organism>